<evidence type="ECO:0000313" key="2">
    <source>
        <dbReference type="Proteomes" id="UP000724584"/>
    </source>
</evidence>
<dbReference type="EMBL" id="JAGIZQ010000002">
    <property type="protein sequence ID" value="KAH6641862.1"/>
    <property type="molecule type" value="Genomic_DNA"/>
</dbReference>
<comment type="caution">
    <text evidence="1">The sequence shown here is derived from an EMBL/GenBank/DDBJ whole genome shotgun (WGS) entry which is preliminary data.</text>
</comment>
<accession>A0ACB7PJU2</accession>
<proteinExistence type="predicted"/>
<name>A0ACB7PJU2_9PEZI</name>
<evidence type="ECO:0000313" key="1">
    <source>
        <dbReference type="EMBL" id="KAH6641862.1"/>
    </source>
</evidence>
<keyword evidence="2" id="KW-1185">Reference proteome</keyword>
<protein>
    <submittedName>
        <fullName evidence="1">Uncharacterized protein</fullName>
    </submittedName>
</protein>
<gene>
    <name evidence="1" type="ORF">F5144DRAFT_149853</name>
</gene>
<sequence length="261" mass="27132">KDVSHNIPRHPPPSHIHNYSPSHRPLSAHTATNLCTPNMFSRVFVRRAPGTAATGAPAVPNAPTITKPPTTTAAAAALDIPTLAEAMLSQLDRAARPIRKASGAGDAPASLRQHDSELATVRKLVQKIRFQEDLQTPPVAMALEELEAVVTALAELVVRADGGGGGAAELATPQLADAVYAVVQAGQNLRQRLPGDVATVVNNEVNGGFQTNAAIGGARPEGRVITESTGNKSTDATQINAPMYGDLGALAQFMAAAMPQK</sequence>
<reference evidence="1 2" key="1">
    <citation type="journal article" date="2021" name="Nat. Commun.">
        <title>Genetic determinants of endophytism in the Arabidopsis root mycobiome.</title>
        <authorList>
            <person name="Mesny F."/>
            <person name="Miyauchi S."/>
            <person name="Thiergart T."/>
            <person name="Pickel B."/>
            <person name="Atanasova L."/>
            <person name="Karlsson M."/>
            <person name="Huettel B."/>
            <person name="Barry K.W."/>
            <person name="Haridas S."/>
            <person name="Chen C."/>
            <person name="Bauer D."/>
            <person name="Andreopoulos W."/>
            <person name="Pangilinan J."/>
            <person name="LaButti K."/>
            <person name="Riley R."/>
            <person name="Lipzen A."/>
            <person name="Clum A."/>
            <person name="Drula E."/>
            <person name="Henrissat B."/>
            <person name="Kohler A."/>
            <person name="Grigoriev I.V."/>
            <person name="Martin F.M."/>
            <person name="Hacquard S."/>
        </authorList>
    </citation>
    <scope>NUCLEOTIDE SEQUENCE [LARGE SCALE GENOMIC DNA]</scope>
    <source>
        <strain evidence="1 2">MPI-SDFR-AT-0079</strain>
    </source>
</reference>
<feature type="non-terminal residue" evidence="1">
    <location>
        <position position="1"/>
    </location>
</feature>
<organism evidence="1 2">
    <name type="scientific">Chaetomium tenue</name>
    <dbReference type="NCBI Taxonomy" id="1854479"/>
    <lineage>
        <taxon>Eukaryota</taxon>
        <taxon>Fungi</taxon>
        <taxon>Dikarya</taxon>
        <taxon>Ascomycota</taxon>
        <taxon>Pezizomycotina</taxon>
        <taxon>Sordariomycetes</taxon>
        <taxon>Sordariomycetidae</taxon>
        <taxon>Sordariales</taxon>
        <taxon>Chaetomiaceae</taxon>
        <taxon>Chaetomium</taxon>
    </lineage>
</organism>
<dbReference type="Proteomes" id="UP000724584">
    <property type="component" value="Unassembled WGS sequence"/>
</dbReference>